<reference evidence="3 5" key="1">
    <citation type="submission" date="2017-05" db="EMBL/GenBank/DDBJ databases">
        <authorList>
            <person name="Song R."/>
            <person name="Chenine A.L."/>
            <person name="Ruprecht R.M."/>
        </authorList>
    </citation>
    <scope>NUCLEOTIDE SEQUENCE [LARGE SCALE GENOMIC DNA]</scope>
    <source>
        <strain evidence="3 5">CFBP 1590</strain>
    </source>
</reference>
<gene>
    <name evidence="3" type="ORF">CFBP1590__1036</name>
    <name evidence="4" type="ORF">EZZ81_04825</name>
</gene>
<name>A0A1Y6JIC8_PSEVI</name>
<dbReference type="Proteomes" id="UP001163644">
    <property type="component" value="Chromosome"/>
</dbReference>
<dbReference type="Proteomes" id="UP000196842">
    <property type="component" value="Chromosome I"/>
</dbReference>
<protein>
    <submittedName>
        <fullName evidence="4">4'-phosphopantetheinyl transferase superfamily protein</fullName>
    </submittedName>
</protein>
<sequence length="200" mass="21933">MSHLPAGAFKSKGWFAHPQPDHLPRRRHCEQVLLVSTLVEPSASRADARARIRGHLRQCLAQWLGLPHDAITLASTPGHPPRLWIEGLKEPGLSFSHETGLSVAAVNLSGLVGVDVMTVQNVPDWQTVARDYLGPTVTHRLQETPEGARNLALANAWCQHEALLKLHGRHLIEWTEHSRSEGSLVELELLPGLAGALAML</sequence>
<reference evidence="4" key="2">
    <citation type="submission" date="2019-02" db="EMBL/GenBank/DDBJ databases">
        <authorList>
            <person name="Lutz S."/>
            <person name="Schori C."/>
            <person name="Ahrens C.H."/>
            <person name="Gueguen E."/>
        </authorList>
    </citation>
    <scope>NUCLEOTIDE SEQUENCE</scope>
    <source>
        <strain evidence="4">Psy35</strain>
    </source>
</reference>
<proteinExistence type="predicted"/>
<dbReference type="EMBL" id="LT855380">
    <property type="protein sequence ID" value="SMS08622.1"/>
    <property type="molecule type" value="Genomic_DNA"/>
</dbReference>
<dbReference type="EMBL" id="CP036495">
    <property type="protein sequence ID" value="UZA67584.1"/>
    <property type="molecule type" value="Genomic_DNA"/>
</dbReference>
<dbReference type="InterPro" id="IPR008278">
    <property type="entry name" value="4-PPantetheinyl_Trfase_dom"/>
</dbReference>
<dbReference type="Gene3D" id="3.90.470.20">
    <property type="entry name" value="4'-phosphopantetheinyl transferase domain"/>
    <property type="match status" value="1"/>
</dbReference>
<dbReference type="GO" id="GO:0008897">
    <property type="term" value="F:holo-[acyl-carrier-protein] synthase activity"/>
    <property type="evidence" value="ECO:0007669"/>
    <property type="project" value="InterPro"/>
</dbReference>
<dbReference type="KEGG" id="pvd:CFBP1590__1036"/>
<dbReference type="Pfam" id="PF01648">
    <property type="entry name" value="ACPS"/>
    <property type="match status" value="1"/>
</dbReference>
<evidence type="ECO:0000259" key="2">
    <source>
        <dbReference type="Pfam" id="PF01648"/>
    </source>
</evidence>
<dbReference type="InterPro" id="IPR037143">
    <property type="entry name" value="4-PPantetheinyl_Trfase_dom_sf"/>
</dbReference>
<feature type="domain" description="4'-phosphopantetheinyl transferase" evidence="2">
    <location>
        <begin position="112"/>
        <end position="174"/>
    </location>
</feature>
<evidence type="ECO:0000313" key="5">
    <source>
        <dbReference type="Proteomes" id="UP000196842"/>
    </source>
</evidence>
<accession>A0A1Y6JIC8</accession>
<dbReference type="AlphaFoldDB" id="A0A1Y6JIC8"/>
<evidence type="ECO:0000313" key="3">
    <source>
        <dbReference type="EMBL" id="SMS08622.1"/>
    </source>
</evidence>
<keyword evidence="1 4" id="KW-0808">Transferase</keyword>
<dbReference type="RefSeq" id="WP_050575459.1">
    <property type="nucleotide sequence ID" value="NZ_CP036495.1"/>
</dbReference>
<evidence type="ECO:0000256" key="1">
    <source>
        <dbReference type="ARBA" id="ARBA00022679"/>
    </source>
</evidence>
<organism evidence="3 5">
    <name type="scientific">Pseudomonas viridiflava</name>
    <name type="common">Phytomonas viridiflava</name>
    <dbReference type="NCBI Taxonomy" id="33069"/>
    <lineage>
        <taxon>Bacteria</taxon>
        <taxon>Pseudomonadati</taxon>
        <taxon>Pseudomonadota</taxon>
        <taxon>Gammaproteobacteria</taxon>
        <taxon>Pseudomonadales</taxon>
        <taxon>Pseudomonadaceae</taxon>
        <taxon>Pseudomonas</taxon>
    </lineage>
</organism>
<dbReference type="GeneID" id="47762706"/>
<evidence type="ECO:0000313" key="4">
    <source>
        <dbReference type="EMBL" id="UZA67584.1"/>
    </source>
</evidence>
<dbReference type="GO" id="GO:0000287">
    <property type="term" value="F:magnesium ion binding"/>
    <property type="evidence" value="ECO:0007669"/>
    <property type="project" value="InterPro"/>
</dbReference>
<dbReference type="SUPFAM" id="SSF56214">
    <property type="entry name" value="4'-phosphopantetheinyl transferase"/>
    <property type="match status" value="1"/>
</dbReference>